<reference evidence="20 21" key="1">
    <citation type="journal article" date="2024" name="Plant J.">
        <title>Genome sequences and population genomics reveal climatic adaptation and genomic divergence between two closely related sweetgum species.</title>
        <authorList>
            <person name="Xu W.Q."/>
            <person name="Ren C.Q."/>
            <person name="Zhang X.Y."/>
            <person name="Comes H.P."/>
            <person name="Liu X.H."/>
            <person name="Li Y.G."/>
            <person name="Kettle C.J."/>
            <person name="Jalonen R."/>
            <person name="Gaisberger H."/>
            <person name="Ma Y.Z."/>
            <person name="Qiu Y.X."/>
        </authorList>
    </citation>
    <scope>NUCLEOTIDE SEQUENCE [LARGE SCALE GENOMIC DNA]</scope>
    <source>
        <strain evidence="20">Hangzhou</strain>
    </source>
</reference>
<evidence type="ECO:0000256" key="8">
    <source>
        <dbReference type="ARBA" id="ARBA00022833"/>
    </source>
</evidence>
<dbReference type="CDD" id="cd15517">
    <property type="entry name" value="PHD_TCF19_like"/>
    <property type="match status" value="1"/>
</dbReference>
<dbReference type="Gene3D" id="2.30.30.140">
    <property type="match status" value="1"/>
</dbReference>
<dbReference type="Pfam" id="PF00856">
    <property type="entry name" value="SET"/>
    <property type="match status" value="1"/>
</dbReference>
<dbReference type="InterPro" id="IPR011011">
    <property type="entry name" value="Znf_FYVE_PHD"/>
</dbReference>
<proteinExistence type="predicted"/>
<dbReference type="PANTHER" id="PTHR13793">
    <property type="entry name" value="PHD FINGER PROTEINS"/>
    <property type="match status" value="1"/>
</dbReference>
<comment type="subcellular location">
    <subcellularLocation>
        <location evidence="1">Nucleus</location>
    </subcellularLocation>
</comment>
<dbReference type="SUPFAM" id="SSF57903">
    <property type="entry name" value="FYVE/PHD zinc finger"/>
    <property type="match status" value="2"/>
</dbReference>
<keyword evidence="6" id="KW-0677">Repeat</keyword>
<dbReference type="Pfam" id="PF13831">
    <property type="entry name" value="PHD_2"/>
    <property type="match status" value="1"/>
</dbReference>
<evidence type="ECO:0008006" key="22">
    <source>
        <dbReference type="Google" id="ProtNLM"/>
    </source>
</evidence>
<evidence type="ECO:0000256" key="13">
    <source>
        <dbReference type="PROSITE-ProRule" id="PRU00146"/>
    </source>
</evidence>
<sequence>MIIKRTMKFELPDFQRCKLEEITSEDDACSTNPKRRRTDGHCSVYMNGEANDYGSIAGSWCTEVSYSGEVESNSSEKKRGRDRSIEGLRRPSLLRTSRGRIQVTPSRFNDSVLLDPRKKENSEVEDFESSFDNDELIVRKSERIDLERPNSGGELFKKRRKLEKFGFGNSKLHPFRGQVDEGQMGCIGLKNFETKRCSSSHSSLTSSYNTNSPSLIKTEEYFGSSNVTKTERLMKEKAEVRKDFYRPEDFVAGDIVWAKSGRRYPAWPAIVIDPMLQAPATVLSCCVPDAICVMYFGYSKNGTQRDYAWVKQGMIFPFLEYMDRFQGQTQLYKSKPSDFRMAIEEAFLGEHGFLDTSCGTGRIAYPEAIPSGAEEATGSNQDQECPSQLQDANDKDTHPCDGCGLTLPCKAIGKRKGSTYESEFLCKHCAKLRKSKQYCGICKKIWHHSDGGSWICCDGCNVWVHAECEKISSKIFKDLEHTDYYCPDCKSKFNFELSDSEKWQPKVKSLESSEKTVLPDKITVVCTGMEGTYFPSLHLVVCKCGSCGTRKQTLSEWERHTGSRAKKWKVSVKVKGSMLPLEKWMTEYNAHGFNPLKLEKQQLLAFLREKYEPVYAKWTTERCAICRWVEDWDYNKIIICNRCQIAVHQECYGARNVQDITSWVCRACETPHVKRECCLCPVKGGALKPTDVETLWVHVTCAWFRPEVSFLNDEEMEPAIGILRIPSTSFLKACVICKQVHGSSIQCCKCATYFHAMCASRAGYHMELHCLEKNGRQVTKKLSYCAVHRAPNPDTVLVIHTPLGVFSARSLLKDQKQEQSFRGSRLVSSKRTELLETSIVETGELEPLSSARCRIYRRSNDKVAGEEPLFHRLMGPSHHSLDAIDSLSSYRRTENHRVCFGKSGIHGWGLFARRNIQEGEMVLEYRGEQVRRSIADLREARYRLQGKDCYLFKISEEVVIDATNKGNIARLINHSCMPNCYARIMSVGDEESRIVLIAKVNVAAGDELTYDYLFDPDERDESKVPCRCKAPNCRKFMN</sequence>
<dbReference type="Pfam" id="PF00628">
    <property type="entry name" value="PHD"/>
    <property type="match status" value="1"/>
</dbReference>
<dbReference type="CDD" id="cd15495">
    <property type="entry name" value="PHD_ATX3_4_5_like"/>
    <property type="match status" value="1"/>
</dbReference>
<dbReference type="InterPro" id="IPR025780">
    <property type="entry name" value="Hist-Lys_N-MeTrfase_ATX"/>
</dbReference>
<dbReference type="AlphaFoldDB" id="A0AAP0WWN1"/>
<feature type="domain" description="PHD-type" evidence="19">
    <location>
        <begin position="674"/>
        <end position="789"/>
    </location>
</feature>
<keyword evidence="9" id="KW-0156">Chromatin regulator</keyword>
<dbReference type="PROSITE" id="PS01359">
    <property type="entry name" value="ZF_PHD_1"/>
    <property type="match status" value="1"/>
</dbReference>
<dbReference type="InterPro" id="IPR001965">
    <property type="entry name" value="Znf_PHD"/>
</dbReference>
<dbReference type="CDD" id="cd10518">
    <property type="entry name" value="SET_SETD1-like"/>
    <property type="match status" value="1"/>
</dbReference>
<dbReference type="GO" id="GO:0006357">
    <property type="term" value="P:regulation of transcription by RNA polymerase II"/>
    <property type="evidence" value="ECO:0007669"/>
    <property type="project" value="TreeGrafter"/>
</dbReference>
<keyword evidence="2" id="KW-0489">Methyltransferase</keyword>
<dbReference type="PROSITE" id="PS51566">
    <property type="entry name" value="SAM_MT43_TRX_MLL"/>
    <property type="match status" value="1"/>
</dbReference>
<dbReference type="Pfam" id="PF13832">
    <property type="entry name" value="zf-HC5HC2H_2"/>
    <property type="match status" value="1"/>
</dbReference>
<dbReference type="InterPro" id="IPR034732">
    <property type="entry name" value="EPHD"/>
</dbReference>
<dbReference type="SMART" id="SM00508">
    <property type="entry name" value="PostSET"/>
    <property type="match status" value="1"/>
</dbReference>
<keyword evidence="7 13" id="KW-0863">Zinc-finger</keyword>
<comment type="caution">
    <text evidence="20">The sequence shown here is derived from an EMBL/GenBank/DDBJ whole genome shotgun (WGS) entry which is preliminary data.</text>
</comment>
<evidence type="ECO:0000256" key="4">
    <source>
        <dbReference type="ARBA" id="ARBA00022691"/>
    </source>
</evidence>
<organism evidence="20 21">
    <name type="scientific">Liquidambar formosana</name>
    <name type="common">Formosan gum</name>
    <dbReference type="NCBI Taxonomy" id="63359"/>
    <lineage>
        <taxon>Eukaryota</taxon>
        <taxon>Viridiplantae</taxon>
        <taxon>Streptophyta</taxon>
        <taxon>Embryophyta</taxon>
        <taxon>Tracheophyta</taxon>
        <taxon>Spermatophyta</taxon>
        <taxon>Magnoliopsida</taxon>
        <taxon>eudicotyledons</taxon>
        <taxon>Gunneridae</taxon>
        <taxon>Pentapetalae</taxon>
        <taxon>Saxifragales</taxon>
        <taxon>Altingiaceae</taxon>
        <taxon>Liquidambar</taxon>
    </lineage>
</organism>
<dbReference type="InterPro" id="IPR019787">
    <property type="entry name" value="Znf_PHD-finger"/>
</dbReference>
<keyword evidence="10" id="KW-0539">Nucleus</keyword>
<evidence type="ECO:0000256" key="5">
    <source>
        <dbReference type="ARBA" id="ARBA00022723"/>
    </source>
</evidence>
<dbReference type="SMART" id="SM00249">
    <property type="entry name" value="PHD"/>
    <property type="match status" value="3"/>
</dbReference>
<keyword evidence="5" id="KW-0479">Metal-binding</keyword>
<dbReference type="PROSITE" id="PS50812">
    <property type="entry name" value="PWWP"/>
    <property type="match status" value="1"/>
</dbReference>
<evidence type="ECO:0000259" key="19">
    <source>
        <dbReference type="PROSITE" id="PS51805"/>
    </source>
</evidence>
<keyword evidence="3" id="KW-0808">Transferase</keyword>
<gene>
    <name evidence="20" type="ORF">L1049_013065</name>
</gene>
<dbReference type="SUPFAM" id="SSF63748">
    <property type="entry name" value="Tudor/PWWP/MBT"/>
    <property type="match status" value="1"/>
</dbReference>
<evidence type="ECO:0000313" key="21">
    <source>
        <dbReference type="Proteomes" id="UP001415857"/>
    </source>
</evidence>
<keyword evidence="4" id="KW-0949">S-adenosyl-L-methionine</keyword>
<feature type="region of interest" description="Disordered" evidence="14">
    <location>
        <begin position="372"/>
        <end position="392"/>
    </location>
</feature>
<evidence type="ECO:0000256" key="2">
    <source>
        <dbReference type="ARBA" id="ARBA00022603"/>
    </source>
</evidence>
<dbReference type="Proteomes" id="UP001415857">
    <property type="component" value="Unassembled WGS sequence"/>
</dbReference>
<comment type="function">
    <text evidence="12">Histone methyltransferase.</text>
</comment>
<dbReference type="FunFam" id="3.30.40.10:FF:000454">
    <property type="entry name" value="Histone-lysine N-methyltransferase"/>
    <property type="match status" value="1"/>
</dbReference>
<evidence type="ECO:0000259" key="15">
    <source>
        <dbReference type="PROSITE" id="PS50016"/>
    </source>
</evidence>
<feature type="domain" description="SET" evidence="16">
    <location>
        <begin position="896"/>
        <end position="1013"/>
    </location>
</feature>
<dbReference type="InterPro" id="IPR042011">
    <property type="entry name" value="ATX3/4/5_PHD"/>
</dbReference>
<dbReference type="InterPro" id="IPR019786">
    <property type="entry name" value="Zinc_finger_PHD-type_CS"/>
</dbReference>
<feature type="domain" description="PHD-type" evidence="15">
    <location>
        <begin position="436"/>
        <end position="492"/>
    </location>
</feature>
<evidence type="ECO:0000259" key="16">
    <source>
        <dbReference type="PROSITE" id="PS50280"/>
    </source>
</evidence>
<evidence type="ECO:0000259" key="17">
    <source>
        <dbReference type="PROSITE" id="PS50812"/>
    </source>
</evidence>
<dbReference type="GO" id="GO:0032259">
    <property type="term" value="P:methylation"/>
    <property type="evidence" value="ECO:0007669"/>
    <property type="project" value="UniProtKB-KW"/>
</dbReference>
<keyword evidence="21" id="KW-1185">Reference proteome</keyword>
<feature type="compositionally biased region" description="Basic and acidic residues" evidence="14">
    <location>
        <begin position="74"/>
        <end position="89"/>
    </location>
</feature>
<dbReference type="FunFam" id="2.170.270.10:FF:000058">
    <property type="entry name" value="Histone-lysine N-methyltransferase"/>
    <property type="match status" value="1"/>
</dbReference>
<dbReference type="CDD" id="cd20143">
    <property type="entry name" value="PWWP_AtATX3-like"/>
    <property type="match status" value="1"/>
</dbReference>
<evidence type="ECO:0000259" key="18">
    <source>
        <dbReference type="PROSITE" id="PS50868"/>
    </source>
</evidence>
<evidence type="ECO:0000256" key="7">
    <source>
        <dbReference type="ARBA" id="ARBA00022771"/>
    </source>
</evidence>
<evidence type="ECO:0000313" key="20">
    <source>
        <dbReference type="EMBL" id="KAK9279386.1"/>
    </source>
</evidence>
<dbReference type="Gene3D" id="3.30.40.10">
    <property type="entry name" value="Zinc/RING finger domain, C3HC4 (zinc finger)"/>
    <property type="match status" value="3"/>
</dbReference>
<dbReference type="Pfam" id="PF00855">
    <property type="entry name" value="PWWP"/>
    <property type="match status" value="1"/>
</dbReference>
<dbReference type="InterPro" id="IPR000313">
    <property type="entry name" value="PWWP_dom"/>
</dbReference>
<dbReference type="GO" id="GO:0006325">
    <property type="term" value="P:chromatin organization"/>
    <property type="evidence" value="ECO:0007669"/>
    <property type="project" value="UniProtKB-KW"/>
</dbReference>
<protein>
    <recommendedName>
        <fullName evidence="22">Histone-lysine N-methyltransferase ATX3</fullName>
    </recommendedName>
</protein>
<dbReference type="PROSITE" id="PS50280">
    <property type="entry name" value="SET"/>
    <property type="match status" value="1"/>
</dbReference>
<evidence type="ECO:0000256" key="14">
    <source>
        <dbReference type="SAM" id="MobiDB-lite"/>
    </source>
</evidence>
<evidence type="ECO:0000256" key="10">
    <source>
        <dbReference type="ARBA" id="ARBA00023242"/>
    </source>
</evidence>
<evidence type="ECO:0000256" key="9">
    <source>
        <dbReference type="ARBA" id="ARBA00022853"/>
    </source>
</evidence>
<evidence type="ECO:0000256" key="11">
    <source>
        <dbReference type="ARBA" id="ARBA00052314"/>
    </source>
</evidence>
<dbReference type="PROSITE" id="PS50868">
    <property type="entry name" value="POST_SET"/>
    <property type="match status" value="1"/>
</dbReference>
<name>A0AAP0WWN1_LIQFO</name>
<evidence type="ECO:0000256" key="1">
    <source>
        <dbReference type="ARBA" id="ARBA00004123"/>
    </source>
</evidence>
<dbReference type="SMART" id="SM00317">
    <property type="entry name" value="SET"/>
    <property type="match status" value="1"/>
</dbReference>
<feature type="domain" description="Post-SET" evidence="18">
    <location>
        <begin position="1022"/>
        <end position="1038"/>
    </location>
</feature>
<dbReference type="FunFam" id="3.30.40.10:FF:000464">
    <property type="entry name" value="Histone-lysine N-methyltransferase"/>
    <property type="match status" value="1"/>
</dbReference>
<dbReference type="InterPro" id="IPR003616">
    <property type="entry name" value="Post-SET_dom"/>
</dbReference>
<dbReference type="EMBL" id="JBBPBK010000008">
    <property type="protein sequence ID" value="KAK9279386.1"/>
    <property type="molecule type" value="Genomic_DNA"/>
</dbReference>
<dbReference type="InterPro" id="IPR001214">
    <property type="entry name" value="SET_dom"/>
</dbReference>
<evidence type="ECO:0000256" key="12">
    <source>
        <dbReference type="ARBA" id="ARBA00054897"/>
    </source>
</evidence>
<dbReference type="SUPFAM" id="SSF82199">
    <property type="entry name" value="SET domain"/>
    <property type="match status" value="1"/>
</dbReference>
<dbReference type="InterPro" id="IPR041955">
    <property type="entry name" value="ATX3/4/5_ePHD"/>
</dbReference>
<dbReference type="PROSITE" id="PS50016">
    <property type="entry name" value="ZF_PHD_2"/>
    <property type="match status" value="2"/>
</dbReference>
<dbReference type="InterPro" id="IPR046341">
    <property type="entry name" value="SET_dom_sf"/>
</dbReference>
<dbReference type="InterPro" id="IPR050701">
    <property type="entry name" value="Histone_Mod_Regulator"/>
</dbReference>
<dbReference type="GO" id="GO:0008270">
    <property type="term" value="F:zinc ion binding"/>
    <property type="evidence" value="ECO:0007669"/>
    <property type="project" value="UniProtKB-KW"/>
</dbReference>
<dbReference type="InterPro" id="IPR013083">
    <property type="entry name" value="Znf_RING/FYVE/PHD"/>
</dbReference>
<dbReference type="GO" id="GO:0008168">
    <property type="term" value="F:methyltransferase activity"/>
    <property type="evidence" value="ECO:0007669"/>
    <property type="project" value="UniProtKB-KW"/>
</dbReference>
<dbReference type="PANTHER" id="PTHR13793:SF92">
    <property type="entry name" value="HISTONE-LYSINE N-METHYLTRANSFERASE ATX3"/>
    <property type="match status" value="1"/>
</dbReference>
<evidence type="ECO:0000256" key="3">
    <source>
        <dbReference type="ARBA" id="ARBA00022679"/>
    </source>
</evidence>
<feature type="domain" description="PWWP" evidence="17">
    <location>
        <begin position="252"/>
        <end position="321"/>
    </location>
</feature>
<comment type="catalytic activity">
    <reaction evidence="11">
        <text>L-lysyl-[histone] + S-adenosyl-L-methionine = N(6)-methyl-L-lysyl-[histone] + S-adenosyl-L-homocysteine + H(+)</text>
        <dbReference type="Rhea" id="RHEA:10024"/>
        <dbReference type="Rhea" id="RHEA-COMP:9845"/>
        <dbReference type="Rhea" id="RHEA-COMP:9846"/>
        <dbReference type="ChEBI" id="CHEBI:15378"/>
        <dbReference type="ChEBI" id="CHEBI:29969"/>
        <dbReference type="ChEBI" id="CHEBI:57856"/>
        <dbReference type="ChEBI" id="CHEBI:59789"/>
        <dbReference type="ChEBI" id="CHEBI:61929"/>
    </reaction>
</comment>
<dbReference type="PROSITE" id="PS51805">
    <property type="entry name" value="EPHD"/>
    <property type="match status" value="1"/>
</dbReference>
<feature type="compositionally biased region" description="Polar residues" evidence="14">
    <location>
        <begin position="377"/>
        <end position="391"/>
    </location>
</feature>
<dbReference type="Gene3D" id="2.170.270.10">
    <property type="entry name" value="SET domain"/>
    <property type="match status" value="1"/>
</dbReference>
<dbReference type="CDD" id="cd15663">
    <property type="entry name" value="ePHD_ATX3_4_5_like"/>
    <property type="match status" value="1"/>
</dbReference>
<dbReference type="GO" id="GO:0048188">
    <property type="term" value="C:Set1C/COMPASS complex"/>
    <property type="evidence" value="ECO:0007669"/>
    <property type="project" value="UniProtKB-ARBA"/>
</dbReference>
<feature type="domain" description="PHD-type" evidence="15">
    <location>
        <begin position="620"/>
        <end position="671"/>
    </location>
</feature>
<accession>A0AAP0WWN1</accession>
<keyword evidence="8" id="KW-0862">Zinc</keyword>
<feature type="region of interest" description="Disordered" evidence="14">
    <location>
        <begin position="71"/>
        <end position="91"/>
    </location>
</feature>
<evidence type="ECO:0000256" key="6">
    <source>
        <dbReference type="ARBA" id="ARBA00022737"/>
    </source>
</evidence>